<dbReference type="KEGG" id="nga:Ngar_c05250"/>
<keyword evidence="2" id="KW-1185">Reference proteome</keyword>
<accession>K0IF74</accession>
<dbReference type="AlphaFoldDB" id="K0IF74"/>
<dbReference type="BioCyc" id="CNIT1237085:G1324-523-MONOMER"/>
<dbReference type="Proteomes" id="UP000008037">
    <property type="component" value="Chromosome"/>
</dbReference>
<name>K0IF74_NITGG</name>
<gene>
    <name evidence="1" type="ordered locus">Ngar_c05250</name>
</gene>
<evidence type="ECO:0000313" key="2">
    <source>
        <dbReference type="Proteomes" id="UP000008037"/>
    </source>
</evidence>
<reference evidence="1 2" key="1">
    <citation type="journal article" date="2012" name="Environ. Microbiol.">
        <title>The genome of the ammonia-oxidizing Candidatus Nitrososphaera gargensis: insights into metabolic versatility and environmental adaptations.</title>
        <authorList>
            <person name="Spang A."/>
            <person name="Poehlein A."/>
            <person name="Offre P."/>
            <person name="Zumbragel S."/>
            <person name="Haider S."/>
            <person name="Rychlik N."/>
            <person name="Nowka B."/>
            <person name="Schmeisser C."/>
            <person name="Lebedeva E.V."/>
            <person name="Rattei T."/>
            <person name="Bohm C."/>
            <person name="Schmid M."/>
            <person name="Galushko A."/>
            <person name="Hatzenpichler R."/>
            <person name="Weinmaier T."/>
            <person name="Daniel R."/>
            <person name="Schleper C."/>
            <person name="Spieck E."/>
            <person name="Streit W."/>
            <person name="Wagner M."/>
        </authorList>
    </citation>
    <scope>NUCLEOTIDE SEQUENCE [LARGE SCALE GENOMIC DNA]</scope>
    <source>
        <strain evidence="2">Ga9.2</strain>
    </source>
</reference>
<dbReference type="HOGENOM" id="CLU_3130969_0_0_2"/>
<evidence type="ECO:0000313" key="1">
    <source>
        <dbReference type="EMBL" id="AFU57468.1"/>
    </source>
</evidence>
<dbReference type="InParanoid" id="K0IF74"/>
<organism evidence="1 2">
    <name type="scientific">Nitrososphaera gargensis (strain Ga9.2)</name>
    <dbReference type="NCBI Taxonomy" id="1237085"/>
    <lineage>
        <taxon>Archaea</taxon>
        <taxon>Nitrososphaerota</taxon>
        <taxon>Nitrososphaeria</taxon>
        <taxon>Nitrososphaerales</taxon>
        <taxon>Nitrososphaeraceae</taxon>
        <taxon>Nitrososphaera</taxon>
    </lineage>
</organism>
<proteinExistence type="predicted"/>
<dbReference type="EMBL" id="CP002408">
    <property type="protein sequence ID" value="AFU57468.1"/>
    <property type="molecule type" value="Genomic_DNA"/>
</dbReference>
<protein>
    <submittedName>
        <fullName evidence="1">Uncharacterized protein</fullName>
    </submittedName>
</protein>
<sequence length="49" mass="5466">MCNYWCKAHGYGCDSEGDWQTHLLTYPHKGANVIMPGREGKPEEVTLAA</sequence>